<gene>
    <name evidence="1" type="ORF">EAH77_08615</name>
</gene>
<dbReference type="EMBL" id="RCZD01000004">
    <property type="protein sequence ID" value="TPG62815.1"/>
    <property type="molecule type" value="Genomic_DNA"/>
</dbReference>
<organism evidence="1 2">
    <name type="scientific">Ewingella americana</name>
    <dbReference type="NCBI Taxonomy" id="41202"/>
    <lineage>
        <taxon>Bacteria</taxon>
        <taxon>Pseudomonadati</taxon>
        <taxon>Pseudomonadota</taxon>
        <taxon>Gammaproteobacteria</taxon>
        <taxon>Enterobacterales</taxon>
        <taxon>Yersiniaceae</taxon>
        <taxon>Ewingella</taxon>
    </lineage>
</organism>
<evidence type="ECO:0000313" key="1">
    <source>
        <dbReference type="EMBL" id="TPG62815.1"/>
    </source>
</evidence>
<comment type="caution">
    <text evidence="1">The sequence shown here is derived from an EMBL/GenBank/DDBJ whole genome shotgun (WGS) entry which is preliminary data.</text>
</comment>
<dbReference type="OrthoDB" id="6481168at2"/>
<name>A0A502GLW4_9GAMM</name>
<sequence length="239" mass="23847">MSVTAASATATFTADELIVGTALGGLQYRIGSFSKTINLATTGAGGMDTGSAPVSGFVALYAIYNPSTNTSALLAVNATAAVVPEVYGGANMPAGYTASALVSVWQTNASSQFKIGSQYGRRVFFPATSVLSTTGSGSANPFTPFTISAAAPRNAKDVNLTATIGTNTSSAAVYSSVNIAADSGGAGSGTVTVSGASGGNIASSVTMIIPIITPQTLYQTLFASAGTTTYNVVVSFYTF</sequence>
<dbReference type="AlphaFoldDB" id="A0A502GLW4"/>
<proteinExistence type="predicted"/>
<evidence type="ECO:0000313" key="2">
    <source>
        <dbReference type="Proteomes" id="UP000317663"/>
    </source>
</evidence>
<dbReference type="Proteomes" id="UP000317663">
    <property type="component" value="Unassembled WGS sequence"/>
</dbReference>
<keyword evidence="2" id="KW-1185">Reference proteome</keyword>
<reference evidence="1 2" key="1">
    <citation type="journal article" date="2019" name="Environ. Microbiol.">
        <title>Species interactions and distinct microbial communities in high Arctic permafrost affected cryosols are associated with the CH4 and CO2 gas fluxes.</title>
        <authorList>
            <person name="Altshuler I."/>
            <person name="Hamel J."/>
            <person name="Turney S."/>
            <person name="Magnuson E."/>
            <person name="Levesque R."/>
            <person name="Greer C."/>
            <person name="Whyte L.G."/>
        </authorList>
    </citation>
    <scope>NUCLEOTIDE SEQUENCE [LARGE SCALE GENOMIC DNA]</scope>
    <source>
        <strain evidence="1 2">E4</strain>
    </source>
</reference>
<accession>A0A502GLW4</accession>
<protein>
    <submittedName>
        <fullName evidence="1">Phage tail protein</fullName>
    </submittedName>
</protein>